<dbReference type="PANTHER" id="PTHR15422">
    <property type="entry name" value="OS05G0565100 PROTEIN"/>
    <property type="match status" value="1"/>
</dbReference>
<feature type="transmembrane region" description="Helical" evidence="12">
    <location>
        <begin position="39"/>
        <end position="60"/>
    </location>
</feature>
<evidence type="ECO:0000256" key="8">
    <source>
        <dbReference type="ARBA" id="ARBA00022989"/>
    </source>
</evidence>
<dbReference type="GO" id="GO:0016020">
    <property type="term" value="C:membrane"/>
    <property type="evidence" value="ECO:0007669"/>
    <property type="project" value="UniProtKB-SubCell"/>
</dbReference>
<dbReference type="EMBL" id="OU893350">
    <property type="protein sequence ID" value="CAG9788038.1"/>
    <property type="molecule type" value="Genomic_DNA"/>
</dbReference>
<dbReference type="Pfam" id="PF03188">
    <property type="entry name" value="Cytochrom_B561"/>
    <property type="match status" value="1"/>
</dbReference>
<evidence type="ECO:0000256" key="6">
    <source>
        <dbReference type="ARBA" id="ARBA00022723"/>
    </source>
</evidence>
<evidence type="ECO:0000256" key="11">
    <source>
        <dbReference type="ARBA" id="ARBA00024225"/>
    </source>
</evidence>
<dbReference type="Proteomes" id="UP001153714">
    <property type="component" value="Chromosome 19"/>
</dbReference>
<keyword evidence="4" id="KW-0349">Heme</keyword>
<feature type="domain" description="Cytochrome b561" evidence="13">
    <location>
        <begin position="39"/>
        <end position="235"/>
    </location>
</feature>
<comment type="cofactor">
    <cofactor evidence="1">
        <name>heme b</name>
        <dbReference type="ChEBI" id="CHEBI:60344"/>
    </cofactor>
</comment>
<keyword evidence="3" id="KW-0813">Transport</keyword>
<keyword evidence="10 12" id="KW-0472">Membrane</keyword>
<reference evidence="14" key="1">
    <citation type="submission" date="2021-12" db="EMBL/GenBank/DDBJ databases">
        <authorList>
            <person name="King R."/>
        </authorList>
    </citation>
    <scope>NUCLEOTIDE SEQUENCE</scope>
</reference>
<dbReference type="PANTHER" id="PTHR15422:SF43">
    <property type="entry name" value="ASCORBATE FERRIREDUCTASE (TRANSMEMBRANE)"/>
    <property type="match status" value="1"/>
</dbReference>
<dbReference type="PROSITE" id="PS50939">
    <property type="entry name" value="CYTOCHROME_B561"/>
    <property type="match status" value="1"/>
</dbReference>
<evidence type="ECO:0000256" key="9">
    <source>
        <dbReference type="ARBA" id="ARBA00023004"/>
    </source>
</evidence>
<keyword evidence="9" id="KW-0408">Iron</keyword>
<evidence type="ECO:0000256" key="2">
    <source>
        <dbReference type="ARBA" id="ARBA00004141"/>
    </source>
</evidence>
<sequence>MSPNATELDIVDGNVQNGAKDQSFSAPQEKVALKAVRSVTTLVTHMLVGIVVGICVWYALRFGLPLTTTLLHILLCVIGFQLLMAESILALAPDSWLSNMKLKHKRLIHWVMQIGGSVVAIVGCILMSLSKSINFNTLHGQFALVSMVFTVASLLNGLTSLYAYELRKYIPGILSRLTHICFGIVAFATASISLCYGIDKGGFRNWATTQFADALIVMTAIFTVIIIINPFVTFFNKFRGAVSN</sequence>
<evidence type="ECO:0000256" key="4">
    <source>
        <dbReference type="ARBA" id="ARBA00022617"/>
    </source>
</evidence>
<evidence type="ECO:0000256" key="7">
    <source>
        <dbReference type="ARBA" id="ARBA00022982"/>
    </source>
</evidence>
<evidence type="ECO:0000256" key="3">
    <source>
        <dbReference type="ARBA" id="ARBA00022448"/>
    </source>
</evidence>
<keyword evidence="8 12" id="KW-1133">Transmembrane helix</keyword>
<feature type="transmembrane region" description="Helical" evidence="12">
    <location>
        <begin position="214"/>
        <end position="235"/>
    </location>
</feature>
<evidence type="ECO:0000313" key="15">
    <source>
        <dbReference type="Proteomes" id="UP001153714"/>
    </source>
</evidence>
<dbReference type="GO" id="GO:0046872">
    <property type="term" value="F:metal ion binding"/>
    <property type="evidence" value="ECO:0007669"/>
    <property type="project" value="UniProtKB-KW"/>
</dbReference>
<evidence type="ECO:0000313" key="14">
    <source>
        <dbReference type="EMBL" id="CAG9788038.1"/>
    </source>
</evidence>
<name>A0A9N9R1J0_9NEOP</name>
<evidence type="ECO:0000256" key="10">
    <source>
        <dbReference type="ARBA" id="ARBA00023136"/>
    </source>
</evidence>
<evidence type="ECO:0000256" key="12">
    <source>
        <dbReference type="SAM" id="Phobius"/>
    </source>
</evidence>
<dbReference type="OrthoDB" id="432881at2759"/>
<keyword evidence="7" id="KW-0249">Electron transport</keyword>
<protein>
    <recommendedName>
        <fullName evidence="11">ascorbate ferrireductase (transmembrane)</fullName>
        <ecNumber evidence="11">7.2.1.3</ecNumber>
    </recommendedName>
</protein>
<reference evidence="14" key="2">
    <citation type="submission" date="2022-10" db="EMBL/GenBank/DDBJ databases">
        <authorList>
            <consortium name="ENA_rothamsted_submissions"/>
            <consortium name="culmorum"/>
            <person name="King R."/>
        </authorList>
    </citation>
    <scope>NUCLEOTIDE SEQUENCE</scope>
</reference>
<feature type="transmembrane region" description="Helical" evidence="12">
    <location>
        <begin position="110"/>
        <end position="130"/>
    </location>
</feature>
<dbReference type="Gene3D" id="1.20.120.1770">
    <property type="match status" value="1"/>
</dbReference>
<dbReference type="InterPro" id="IPR045150">
    <property type="entry name" value="CYB561D1/2"/>
</dbReference>
<dbReference type="GO" id="GO:0140571">
    <property type="term" value="F:transmembrane ascorbate ferrireductase activity"/>
    <property type="evidence" value="ECO:0007669"/>
    <property type="project" value="UniProtKB-EC"/>
</dbReference>
<gene>
    <name evidence="14" type="ORF">DIATSA_LOCUS5877</name>
</gene>
<keyword evidence="15" id="KW-1185">Reference proteome</keyword>
<dbReference type="AlphaFoldDB" id="A0A9N9R1J0"/>
<dbReference type="SMART" id="SM00665">
    <property type="entry name" value="B561"/>
    <property type="match status" value="1"/>
</dbReference>
<dbReference type="GO" id="GO:0140575">
    <property type="term" value="F:transmembrane monodehydroascorbate reductase activity"/>
    <property type="evidence" value="ECO:0007669"/>
    <property type="project" value="InterPro"/>
</dbReference>
<feature type="transmembrane region" description="Helical" evidence="12">
    <location>
        <begin position="142"/>
        <end position="164"/>
    </location>
</feature>
<comment type="subcellular location">
    <subcellularLocation>
        <location evidence="2">Membrane</location>
        <topology evidence="2">Multi-pass membrane protein</topology>
    </subcellularLocation>
</comment>
<keyword evidence="6" id="KW-0479">Metal-binding</keyword>
<organism evidence="14 15">
    <name type="scientific">Diatraea saccharalis</name>
    <name type="common">sugarcane borer</name>
    <dbReference type="NCBI Taxonomy" id="40085"/>
    <lineage>
        <taxon>Eukaryota</taxon>
        <taxon>Metazoa</taxon>
        <taxon>Ecdysozoa</taxon>
        <taxon>Arthropoda</taxon>
        <taxon>Hexapoda</taxon>
        <taxon>Insecta</taxon>
        <taxon>Pterygota</taxon>
        <taxon>Neoptera</taxon>
        <taxon>Endopterygota</taxon>
        <taxon>Lepidoptera</taxon>
        <taxon>Glossata</taxon>
        <taxon>Ditrysia</taxon>
        <taxon>Pyraloidea</taxon>
        <taxon>Crambidae</taxon>
        <taxon>Crambinae</taxon>
        <taxon>Diatraea</taxon>
    </lineage>
</organism>
<evidence type="ECO:0000259" key="13">
    <source>
        <dbReference type="PROSITE" id="PS50939"/>
    </source>
</evidence>
<feature type="transmembrane region" description="Helical" evidence="12">
    <location>
        <begin position="176"/>
        <end position="194"/>
    </location>
</feature>
<dbReference type="EC" id="7.2.1.3" evidence="11"/>
<keyword evidence="5 12" id="KW-0812">Transmembrane</keyword>
<evidence type="ECO:0000256" key="5">
    <source>
        <dbReference type="ARBA" id="ARBA00022692"/>
    </source>
</evidence>
<proteinExistence type="predicted"/>
<evidence type="ECO:0000256" key="1">
    <source>
        <dbReference type="ARBA" id="ARBA00001970"/>
    </source>
</evidence>
<feature type="transmembrane region" description="Helical" evidence="12">
    <location>
        <begin position="66"/>
        <end position="89"/>
    </location>
</feature>
<accession>A0A9N9R1J0</accession>
<dbReference type="InterPro" id="IPR006593">
    <property type="entry name" value="Cyt_b561/ferric_Rdtase_TM"/>
</dbReference>